<dbReference type="Pfam" id="PF03372">
    <property type="entry name" value="Exo_endo_phos"/>
    <property type="match status" value="1"/>
</dbReference>
<dbReference type="AlphaFoldDB" id="A0A1T5AYB7"/>
<evidence type="ECO:0000313" key="2">
    <source>
        <dbReference type="EMBL" id="SKB39750.1"/>
    </source>
</evidence>
<feature type="domain" description="Endonuclease/exonuclease/phosphatase" evidence="1">
    <location>
        <begin position="33"/>
        <end position="284"/>
    </location>
</feature>
<name>A0A1T5AYB7_9SPHI</name>
<dbReference type="GO" id="GO:0016020">
    <property type="term" value="C:membrane"/>
    <property type="evidence" value="ECO:0007669"/>
    <property type="project" value="GOC"/>
</dbReference>
<dbReference type="EMBL" id="FUYR01000001">
    <property type="protein sequence ID" value="SKB39750.1"/>
    <property type="molecule type" value="Genomic_DNA"/>
</dbReference>
<gene>
    <name evidence="2" type="ORF">SAMN05661099_1109</name>
</gene>
<reference evidence="3" key="1">
    <citation type="submission" date="2017-02" db="EMBL/GenBank/DDBJ databases">
        <authorList>
            <person name="Varghese N."/>
            <person name="Submissions S."/>
        </authorList>
    </citation>
    <scope>NUCLEOTIDE SEQUENCE [LARGE SCALE GENOMIC DNA]</scope>
    <source>
        <strain evidence="3">DSM 22385</strain>
    </source>
</reference>
<evidence type="ECO:0000313" key="3">
    <source>
        <dbReference type="Proteomes" id="UP000189981"/>
    </source>
</evidence>
<dbReference type="PANTHER" id="PTHR14859">
    <property type="entry name" value="CALCOFLUOR WHITE HYPERSENSITIVE PROTEIN PRECURSOR"/>
    <property type="match status" value="1"/>
</dbReference>
<dbReference type="RefSeq" id="WP_079701622.1">
    <property type="nucleotide sequence ID" value="NZ_FUYR01000001.1"/>
</dbReference>
<sequence length="294" mass="33360">MVRSVVKRYFLVLFVMIGLQGSLSAQERPLRLLTYNILQGMRLDSAAGKPKFTAWIKELDPDIIAMQEVTDFTQASLEELARGYGHPYAVLLIEGEKYPVALTSKFPITNVQKVTDNMDRGMIQANIRGYSVGVLHLTPFDYRKAREEIAVVLAQVASSAATNKWILMGDFNSLSPQDSLNYKDGRIIQNLKNYEKNYPPRKKLDNGQIDYQVISHVLAAGFLDGLRLIRKDFVKTVHPKAFEPKTGTDITSRIDFIFVSRDLKNQVHSAKVVMDSFTDKYSDHYPVFMELSTK</sequence>
<dbReference type="InterPro" id="IPR051916">
    <property type="entry name" value="GPI-anchor_lipid_remodeler"/>
</dbReference>
<proteinExistence type="predicted"/>
<dbReference type="InterPro" id="IPR005135">
    <property type="entry name" value="Endo/exonuclease/phosphatase"/>
</dbReference>
<dbReference type="Proteomes" id="UP000189981">
    <property type="component" value="Unassembled WGS sequence"/>
</dbReference>
<evidence type="ECO:0000259" key="1">
    <source>
        <dbReference type="Pfam" id="PF03372"/>
    </source>
</evidence>
<dbReference type="PANTHER" id="PTHR14859:SF15">
    <property type="entry name" value="ENDONUCLEASE_EXONUCLEASE_PHOSPHATASE DOMAIN-CONTAINING PROTEIN"/>
    <property type="match status" value="1"/>
</dbReference>
<accession>A0A1T5AYB7</accession>
<dbReference type="Gene3D" id="3.60.10.10">
    <property type="entry name" value="Endonuclease/exonuclease/phosphatase"/>
    <property type="match status" value="1"/>
</dbReference>
<keyword evidence="3" id="KW-1185">Reference proteome</keyword>
<dbReference type="GO" id="GO:0003824">
    <property type="term" value="F:catalytic activity"/>
    <property type="evidence" value="ECO:0007669"/>
    <property type="project" value="InterPro"/>
</dbReference>
<dbReference type="GO" id="GO:0006506">
    <property type="term" value="P:GPI anchor biosynthetic process"/>
    <property type="evidence" value="ECO:0007669"/>
    <property type="project" value="TreeGrafter"/>
</dbReference>
<dbReference type="STRING" id="572036.SAMN05661099_1109"/>
<dbReference type="SUPFAM" id="SSF56219">
    <property type="entry name" value="DNase I-like"/>
    <property type="match status" value="1"/>
</dbReference>
<dbReference type="InterPro" id="IPR036691">
    <property type="entry name" value="Endo/exonu/phosph_ase_sf"/>
</dbReference>
<organism evidence="2 3">
    <name type="scientific">Daejeonella lutea</name>
    <dbReference type="NCBI Taxonomy" id="572036"/>
    <lineage>
        <taxon>Bacteria</taxon>
        <taxon>Pseudomonadati</taxon>
        <taxon>Bacteroidota</taxon>
        <taxon>Sphingobacteriia</taxon>
        <taxon>Sphingobacteriales</taxon>
        <taxon>Sphingobacteriaceae</taxon>
        <taxon>Daejeonella</taxon>
    </lineage>
</organism>
<protein>
    <submittedName>
        <fullName evidence="2">Exodeoxyribonuclease-3</fullName>
    </submittedName>
</protein>